<dbReference type="Pfam" id="PF13416">
    <property type="entry name" value="SBP_bac_8"/>
    <property type="match status" value="1"/>
</dbReference>
<keyword evidence="4 5" id="KW-0574">Periplasm</keyword>
<dbReference type="GO" id="GO:0019808">
    <property type="term" value="F:polyamine binding"/>
    <property type="evidence" value="ECO:0007669"/>
    <property type="project" value="InterPro"/>
</dbReference>
<dbReference type="AlphaFoldDB" id="A0A6G8IL51"/>
<dbReference type="RefSeq" id="WP_166229205.1">
    <property type="nucleotide sequence ID" value="NZ_CP049989.1"/>
</dbReference>
<dbReference type="Proteomes" id="UP000503162">
    <property type="component" value="Chromosome"/>
</dbReference>
<evidence type="ECO:0000256" key="2">
    <source>
        <dbReference type="ARBA" id="ARBA00022448"/>
    </source>
</evidence>
<keyword evidence="8" id="KW-1185">Reference proteome</keyword>
<evidence type="ECO:0000256" key="5">
    <source>
        <dbReference type="PIRNR" id="PIRNR019574"/>
    </source>
</evidence>
<proteinExistence type="inferred from homology"/>
<comment type="similarity">
    <text evidence="5">Belongs to the bacterial solute-binding protein PotD/PotF family.</text>
</comment>
<evidence type="ECO:0000256" key="6">
    <source>
        <dbReference type="SAM" id="SignalP"/>
    </source>
</evidence>
<reference evidence="7 8" key="1">
    <citation type="submission" date="2020-03" db="EMBL/GenBank/DDBJ databases">
        <title>Hydrogenophaga sp. nov. isolated from cyanobacterial mat.</title>
        <authorList>
            <person name="Thorat V."/>
            <person name="Kirdat K."/>
            <person name="Tiwarekar B."/>
            <person name="Costa E.D."/>
            <person name="Yadav A."/>
        </authorList>
    </citation>
    <scope>NUCLEOTIDE SEQUENCE [LARGE SCALE GENOMIC DNA]</scope>
    <source>
        <strain evidence="7 8">BA0156</strain>
    </source>
</reference>
<gene>
    <name evidence="7" type="ORF">G9Q37_17510</name>
</gene>
<dbReference type="GO" id="GO:0015846">
    <property type="term" value="P:polyamine transport"/>
    <property type="evidence" value="ECO:0007669"/>
    <property type="project" value="InterPro"/>
</dbReference>
<comment type="subcellular location">
    <subcellularLocation>
        <location evidence="1 5">Periplasm</location>
    </subcellularLocation>
</comment>
<accession>A0A6G8IL51</accession>
<comment type="function">
    <text evidence="5">Required for the activity of the bacterial periplasmic transport system of putrescine.</text>
</comment>
<feature type="chain" id="PRO_5026249467" description="Putrescine-binding periplasmic protein" evidence="6">
    <location>
        <begin position="18"/>
        <end position="392"/>
    </location>
</feature>
<evidence type="ECO:0000256" key="1">
    <source>
        <dbReference type="ARBA" id="ARBA00004418"/>
    </source>
</evidence>
<dbReference type="SUPFAM" id="SSF53850">
    <property type="entry name" value="Periplasmic binding protein-like II"/>
    <property type="match status" value="1"/>
</dbReference>
<evidence type="ECO:0000256" key="3">
    <source>
        <dbReference type="ARBA" id="ARBA00022729"/>
    </source>
</evidence>
<organism evidence="7 8">
    <name type="scientific">Hydrogenophaga crocea</name>
    <dbReference type="NCBI Taxonomy" id="2716225"/>
    <lineage>
        <taxon>Bacteria</taxon>
        <taxon>Pseudomonadati</taxon>
        <taxon>Pseudomonadota</taxon>
        <taxon>Betaproteobacteria</taxon>
        <taxon>Burkholderiales</taxon>
        <taxon>Comamonadaceae</taxon>
        <taxon>Hydrogenophaga</taxon>
    </lineage>
</organism>
<keyword evidence="3 6" id="KW-0732">Signal</keyword>
<dbReference type="GO" id="GO:0042597">
    <property type="term" value="C:periplasmic space"/>
    <property type="evidence" value="ECO:0007669"/>
    <property type="project" value="UniProtKB-SubCell"/>
</dbReference>
<dbReference type="PANTHER" id="PTHR30222:SF12">
    <property type="entry name" value="NORSPERMIDINE SENSOR"/>
    <property type="match status" value="1"/>
</dbReference>
<sequence length="392" mass="41975">MKKHVLALAMAAMLVAACGKKEEAAPAPAPAPAATAPAPAPAPAGPVLDDEKVLNIYNWPDYIPENMIAEFEKATGIKVNYDTFETNEALHAKLVAGNTGYDIVVPGSVFAKPQIEAGFFQPLDKAKLKNYGNLDPAVMSVLTKADPDNKFLVPWAWSFTTVGINKTKVAKALGSTPMPENAWDLVFKPEYTSKLKSCGIAYLDSPTEIIPVALHYIGKDAYSNNPADYKEATAMLAKVRKDIRLFSSTMIDDIAGGKACVAIGWAGDVNIAAGRAKENGSKDEIEALLPSTGALSFFDTMAITKDAKHPNNAHAFIDFFLSPESGAAMANEMSYNAGNKAALPQVKPEMVANKTIFVEEAYMPKMIPPSSFTNEAREAMATAYNAFKKGGK</sequence>
<dbReference type="InterPro" id="IPR001188">
    <property type="entry name" value="Sperm_putr-bd"/>
</dbReference>
<keyword evidence="2 5" id="KW-0813">Transport</keyword>
<dbReference type="KEGG" id="hcz:G9Q37_17510"/>
<dbReference type="InterPro" id="IPR006059">
    <property type="entry name" value="SBP"/>
</dbReference>
<dbReference type="Gene3D" id="3.40.190.10">
    <property type="entry name" value="Periplasmic binding protein-like II"/>
    <property type="match status" value="2"/>
</dbReference>
<dbReference type="PROSITE" id="PS51257">
    <property type="entry name" value="PROKAR_LIPOPROTEIN"/>
    <property type="match status" value="1"/>
</dbReference>
<dbReference type="PANTHER" id="PTHR30222">
    <property type="entry name" value="SPERMIDINE/PUTRESCINE-BINDING PERIPLASMIC PROTEIN"/>
    <property type="match status" value="1"/>
</dbReference>
<evidence type="ECO:0000256" key="4">
    <source>
        <dbReference type="ARBA" id="ARBA00022764"/>
    </source>
</evidence>
<evidence type="ECO:0000313" key="7">
    <source>
        <dbReference type="EMBL" id="QIM53823.1"/>
    </source>
</evidence>
<dbReference type="PIRSF" id="PIRSF019574">
    <property type="entry name" value="Periplasmic_polyamine_BP"/>
    <property type="match status" value="1"/>
</dbReference>
<dbReference type="EMBL" id="CP049989">
    <property type="protein sequence ID" value="QIM53823.1"/>
    <property type="molecule type" value="Genomic_DNA"/>
</dbReference>
<name>A0A6G8IL51_9BURK</name>
<dbReference type="PRINTS" id="PR00909">
    <property type="entry name" value="SPERMDNBNDNG"/>
</dbReference>
<evidence type="ECO:0000313" key="8">
    <source>
        <dbReference type="Proteomes" id="UP000503162"/>
    </source>
</evidence>
<feature type="signal peptide" evidence="6">
    <location>
        <begin position="1"/>
        <end position="17"/>
    </location>
</feature>
<protein>
    <recommendedName>
        <fullName evidence="5">Putrescine-binding periplasmic protein</fullName>
    </recommendedName>
</protein>